<dbReference type="InterPro" id="IPR017981">
    <property type="entry name" value="GPCR_2-like_7TM"/>
</dbReference>
<feature type="transmembrane region" description="Helical" evidence="6">
    <location>
        <begin position="6"/>
        <end position="27"/>
    </location>
</feature>
<feature type="domain" description="G-protein coupled receptors family 2 profile 2" evidence="7">
    <location>
        <begin position="1"/>
        <end position="175"/>
    </location>
</feature>
<keyword evidence="2 6" id="KW-0812">Transmembrane</keyword>
<dbReference type="GO" id="GO:0004930">
    <property type="term" value="F:G protein-coupled receptor activity"/>
    <property type="evidence" value="ECO:0007669"/>
    <property type="project" value="InterPro"/>
</dbReference>
<comment type="caution">
    <text evidence="8">The sequence shown here is derived from an EMBL/GenBank/DDBJ whole genome shotgun (WGS) entry which is preliminary data.</text>
</comment>
<evidence type="ECO:0000256" key="1">
    <source>
        <dbReference type="ARBA" id="ARBA00004141"/>
    </source>
</evidence>
<sequence>MRLVTYIGISVSLVLLLTAFILFLCLSNLKSNSITTHKNLIVAVFVAELTFLLGINRTADQRLCQLIAIVLHYFFSASFSWMFVEGLHMYHRLREKRSIDTGKMSFYFFMGWGCPAIVVGVSAGLANVGYGNQRFCRMSTNGTLIWTFTIPIIIIVAFNTLVFIMALFISLQKQSRRRRRPHHHHYHGDEQSNLTNAPITQGRRRLSDPRMILTTMKTPLAHLPRSHPEVVSVAV</sequence>
<dbReference type="AlphaFoldDB" id="A0AAU9XZU5"/>
<feature type="transmembrane region" description="Helical" evidence="6">
    <location>
        <begin position="145"/>
        <end position="171"/>
    </location>
</feature>
<proteinExistence type="predicted"/>
<dbReference type="Gene3D" id="1.20.1070.10">
    <property type="entry name" value="Rhodopsin 7-helix transmembrane proteins"/>
    <property type="match status" value="1"/>
</dbReference>
<dbReference type="Proteomes" id="UP001159428">
    <property type="component" value="Unassembled WGS sequence"/>
</dbReference>
<name>A0AAU9XZU5_9CNID</name>
<reference evidence="8 9" key="1">
    <citation type="submission" date="2022-05" db="EMBL/GenBank/DDBJ databases">
        <authorList>
            <consortium name="Genoscope - CEA"/>
            <person name="William W."/>
        </authorList>
    </citation>
    <scope>NUCLEOTIDE SEQUENCE [LARGE SCALE GENOMIC DNA]</scope>
</reference>
<evidence type="ECO:0000259" key="7">
    <source>
        <dbReference type="PROSITE" id="PS50261"/>
    </source>
</evidence>
<evidence type="ECO:0000313" key="8">
    <source>
        <dbReference type="EMBL" id="CAH3162927.1"/>
    </source>
</evidence>
<dbReference type="EMBL" id="CALNXJ010000088">
    <property type="protein sequence ID" value="CAH3162927.1"/>
    <property type="molecule type" value="Genomic_DNA"/>
</dbReference>
<feature type="transmembrane region" description="Helical" evidence="6">
    <location>
        <begin position="65"/>
        <end position="84"/>
    </location>
</feature>
<gene>
    <name evidence="8" type="ORF">PMEA_00034429</name>
</gene>
<feature type="transmembrane region" description="Helical" evidence="6">
    <location>
        <begin position="105"/>
        <end position="125"/>
    </location>
</feature>
<evidence type="ECO:0000256" key="2">
    <source>
        <dbReference type="ARBA" id="ARBA00022692"/>
    </source>
</evidence>
<dbReference type="GO" id="GO:0005886">
    <property type="term" value="C:plasma membrane"/>
    <property type="evidence" value="ECO:0007669"/>
    <property type="project" value="TreeGrafter"/>
</dbReference>
<accession>A0AAU9XZU5</accession>
<evidence type="ECO:0000256" key="5">
    <source>
        <dbReference type="SAM" id="MobiDB-lite"/>
    </source>
</evidence>
<feature type="transmembrane region" description="Helical" evidence="6">
    <location>
        <begin position="39"/>
        <end position="59"/>
    </location>
</feature>
<evidence type="ECO:0000313" key="9">
    <source>
        <dbReference type="Proteomes" id="UP001159428"/>
    </source>
</evidence>
<evidence type="ECO:0000256" key="3">
    <source>
        <dbReference type="ARBA" id="ARBA00022989"/>
    </source>
</evidence>
<keyword evidence="3 6" id="KW-1133">Transmembrane helix</keyword>
<dbReference type="PRINTS" id="PR00249">
    <property type="entry name" value="GPCRSECRETIN"/>
</dbReference>
<feature type="region of interest" description="Disordered" evidence="5">
    <location>
        <begin position="179"/>
        <end position="203"/>
    </location>
</feature>
<dbReference type="Pfam" id="PF00002">
    <property type="entry name" value="7tm_2"/>
    <property type="match status" value="1"/>
</dbReference>
<dbReference type="InterPro" id="IPR000832">
    <property type="entry name" value="GPCR_2_secretin-like"/>
</dbReference>
<evidence type="ECO:0000256" key="4">
    <source>
        <dbReference type="ARBA" id="ARBA00023136"/>
    </source>
</evidence>
<evidence type="ECO:0000256" key="6">
    <source>
        <dbReference type="SAM" id="Phobius"/>
    </source>
</evidence>
<keyword evidence="9" id="KW-1185">Reference proteome</keyword>
<dbReference type="GO" id="GO:0007189">
    <property type="term" value="P:adenylate cyclase-activating G protein-coupled receptor signaling pathway"/>
    <property type="evidence" value="ECO:0007669"/>
    <property type="project" value="TreeGrafter"/>
</dbReference>
<protein>
    <recommendedName>
        <fullName evidence="7">G-protein coupled receptors family 2 profile 2 domain-containing protein</fullName>
    </recommendedName>
</protein>
<keyword evidence="4 6" id="KW-0472">Membrane</keyword>
<dbReference type="GO" id="GO:0007166">
    <property type="term" value="P:cell surface receptor signaling pathway"/>
    <property type="evidence" value="ECO:0007669"/>
    <property type="project" value="InterPro"/>
</dbReference>
<comment type="subcellular location">
    <subcellularLocation>
        <location evidence="1">Membrane</location>
        <topology evidence="1">Multi-pass membrane protein</topology>
    </subcellularLocation>
</comment>
<dbReference type="PROSITE" id="PS50261">
    <property type="entry name" value="G_PROTEIN_RECEP_F2_4"/>
    <property type="match status" value="1"/>
</dbReference>
<dbReference type="PANTHER" id="PTHR12011">
    <property type="entry name" value="ADHESION G-PROTEIN COUPLED RECEPTOR"/>
    <property type="match status" value="1"/>
</dbReference>
<dbReference type="PANTHER" id="PTHR12011:SF471">
    <property type="entry name" value="G-PROTEIN COUPLED RECEPTORS FAMILY 2 PROFILE 2 DOMAIN-CONTAINING PROTEIN"/>
    <property type="match status" value="1"/>
</dbReference>
<organism evidence="8 9">
    <name type="scientific">Pocillopora meandrina</name>
    <dbReference type="NCBI Taxonomy" id="46732"/>
    <lineage>
        <taxon>Eukaryota</taxon>
        <taxon>Metazoa</taxon>
        <taxon>Cnidaria</taxon>
        <taxon>Anthozoa</taxon>
        <taxon>Hexacorallia</taxon>
        <taxon>Scleractinia</taxon>
        <taxon>Astrocoeniina</taxon>
        <taxon>Pocilloporidae</taxon>
        <taxon>Pocillopora</taxon>
    </lineage>
</organism>